<feature type="compositionally biased region" description="Low complexity" evidence="1">
    <location>
        <begin position="211"/>
        <end position="233"/>
    </location>
</feature>
<name>A0A6J5ZXM1_9ZZZZ</name>
<feature type="compositionally biased region" description="Gly residues" evidence="1">
    <location>
        <begin position="180"/>
        <end position="210"/>
    </location>
</feature>
<dbReference type="EMBL" id="CAESAO010000193">
    <property type="protein sequence ID" value="CAB4347141.1"/>
    <property type="molecule type" value="Genomic_DNA"/>
</dbReference>
<protein>
    <submittedName>
        <fullName evidence="2">Unannotated protein</fullName>
    </submittedName>
</protein>
<evidence type="ECO:0000313" key="2">
    <source>
        <dbReference type="EMBL" id="CAB4347141.1"/>
    </source>
</evidence>
<evidence type="ECO:0000256" key="1">
    <source>
        <dbReference type="SAM" id="MobiDB-lite"/>
    </source>
</evidence>
<organism evidence="2">
    <name type="scientific">freshwater metagenome</name>
    <dbReference type="NCBI Taxonomy" id="449393"/>
    <lineage>
        <taxon>unclassified sequences</taxon>
        <taxon>metagenomes</taxon>
        <taxon>ecological metagenomes</taxon>
    </lineage>
</organism>
<reference evidence="2" key="1">
    <citation type="submission" date="2020-05" db="EMBL/GenBank/DDBJ databases">
        <authorList>
            <person name="Chiriac C."/>
            <person name="Salcher M."/>
            <person name="Ghai R."/>
            <person name="Kavagutti S V."/>
        </authorList>
    </citation>
    <scope>NUCLEOTIDE SEQUENCE</scope>
</reference>
<gene>
    <name evidence="2" type="ORF">UFOPK3522_01583</name>
</gene>
<dbReference type="AlphaFoldDB" id="A0A6J5ZXM1"/>
<accession>A0A6J5ZXM1</accession>
<proteinExistence type="predicted"/>
<sequence>MRLRVLSVSIAAASAFALPSAAHAASTVTVSGTIKPAAKGLRVMALPTSGAAVTTTVKSNGAFSLKVASAKVNGLSLQLVTSRGAYAGPILLYGNGAKGSTRLGKVSGKSIALGKITALKGYAKLSRFLASKAVLLKGTGVVKLSKGAPIGAAKLGYVRTGGKATTSQDKQCGPGEISDGQGGCKSGGTGGGGGNGGNGGTGGKQTGTPGGSCTASSVDSASGGDCDSDGVPNVVDVDDNGNGTLDAVDAASAGTTARLNLFFGLRPSFANQLNVYSGANRASINNYLGASSDETGLGMNFFLDQQYLDPGNAARLQNVWLSCTSGQPWCAPGTGTATISGLSDTPPFRPGTDRFAQLPWATFYGSNCDTSACSPLSGSDANSLAGVRRSGGSSLPTWIGAIRPASTNTLASVVPGDVLTINTRSASGVIAAQPTTISPYFVTSPALASYGPADGSLTPVSYPLTPSTPGTSASSPIQADSSGRLKVRLWRPQRFALPGESSEYYDIGGLRWGVSVESYTDPSGGYHAGALQACQSSDLVGVTANSSANDKVQFTDVSALDVATDVAQKDSRVIGFTVDVRGCLAAGGYPTVSGTKTRITLLAQGASLPGGANETGMTLEVALP</sequence>
<feature type="region of interest" description="Disordered" evidence="1">
    <location>
        <begin position="163"/>
        <end position="233"/>
    </location>
</feature>